<evidence type="ECO:0000259" key="6">
    <source>
        <dbReference type="PROSITE" id="PS51935"/>
    </source>
</evidence>
<dbReference type="InterPro" id="IPR038765">
    <property type="entry name" value="Papain-like_cys_pep_sf"/>
</dbReference>
<keyword evidence="3" id="KW-0378">Hydrolase</keyword>
<evidence type="ECO:0000313" key="8">
    <source>
        <dbReference type="Proteomes" id="UP000294919"/>
    </source>
</evidence>
<evidence type="ECO:0000256" key="1">
    <source>
        <dbReference type="ARBA" id="ARBA00007074"/>
    </source>
</evidence>
<gene>
    <name evidence="7" type="ORF">EV214_10616</name>
</gene>
<comment type="caution">
    <text evidence="7">The sequence shown here is derived from an EMBL/GenBank/DDBJ whole genome shotgun (WGS) entry which is preliminary data.</text>
</comment>
<dbReference type="PROSITE" id="PS51781">
    <property type="entry name" value="SH3B"/>
    <property type="match status" value="1"/>
</dbReference>
<dbReference type="SMART" id="SM00287">
    <property type="entry name" value="SH3b"/>
    <property type="match status" value="1"/>
</dbReference>
<proteinExistence type="inferred from homology"/>
<feature type="domain" description="NlpC/P60" evidence="6">
    <location>
        <begin position="112"/>
        <end position="239"/>
    </location>
</feature>
<dbReference type="PROSITE" id="PS51257">
    <property type="entry name" value="PROKAR_LIPOPROTEIN"/>
    <property type="match status" value="1"/>
</dbReference>
<keyword evidence="8" id="KW-1185">Reference proteome</keyword>
<dbReference type="Pfam" id="PF08239">
    <property type="entry name" value="SH3_3"/>
    <property type="match status" value="1"/>
</dbReference>
<dbReference type="PANTHER" id="PTHR47053">
    <property type="entry name" value="MUREIN DD-ENDOPEPTIDASE MEPH-RELATED"/>
    <property type="match status" value="1"/>
</dbReference>
<protein>
    <submittedName>
        <fullName evidence="7">SH3 domain-containing protein</fullName>
    </submittedName>
</protein>
<evidence type="ECO:0000259" key="5">
    <source>
        <dbReference type="PROSITE" id="PS51781"/>
    </source>
</evidence>
<dbReference type="EMBL" id="SLWV01000006">
    <property type="protein sequence ID" value="TCO77374.1"/>
    <property type="molecule type" value="Genomic_DNA"/>
</dbReference>
<dbReference type="SUPFAM" id="SSF54001">
    <property type="entry name" value="Cysteine proteinases"/>
    <property type="match status" value="1"/>
</dbReference>
<feature type="domain" description="SH3b" evidence="5">
    <location>
        <begin position="36"/>
        <end position="99"/>
    </location>
</feature>
<reference evidence="7 8" key="1">
    <citation type="submission" date="2019-03" db="EMBL/GenBank/DDBJ databases">
        <title>Genomic Encyclopedia of Type Strains, Phase IV (KMG-IV): sequencing the most valuable type-strain genomes for metagenomic binning, comparative biology and taxonomic classification.</title>
        <authorList>
            <person name="Goeker M."/>
        </authorList>
    </citation>
    <scope>NUCLEOTIDE SEQUENCE [LARGE SCALE GENOMIC DNA]</scope>
    <source>
        <strain evidence="7 8">DSM 102940</strain>
    </source>
</reference>
<comment type="similarity">
    <text evidence="1">Belongs to the peptidase C40 family.</text>
</comment>
<organism evidence="7 8">
    <name type="scientific">Marinisporobacter balticus</name>
    <dbReference type="NCBI Taxonomy" id="2018667"/>
    <lineage>
        <taxon>Bacteria</taxon>
        <taxon>Bacillati</taxon>
        <taxon>Bacillota</taxon>
        <taxon>Clostridia</taxon>
        <taxon>Peptostreptococcales</taxon>
        <taxon>Thermotaleaceae</taxon>
        <taxon>Marinisporobacter</taxon>
    </lineage>
</organism>
<accession>A0A4R2KU27</accession>
<dbReference type="GO" id="GO:0006508">
    <property type="term" value="P:proteolysis"/>
    <property type="evidence" value="ECO:0007669"/>
    <property type="project" value="UniProtKB-KW"/>
</dbReference>
<dbReference type="InterPro" id="IPR003646">
    <property type="entry name" value="SH3-like_bac-type"/>
</dbReference>
<dbReference type="Gene3D" id="3.90.1720.10">
    <property type="entry name" value="endopeptidase domain like (from Nostoc punctiforme)"/>
    <property type="match status" value="1"/>
</dbReference>
<dbReference type="Proteomes" id="UP000294919">
    <property type="component" value="Unassembled WGS sequence"/>
</dbReference>
<dbReference type="Gene3D" id="2.30.30.40">
    <property type="entry name" value="SH3 Domains"/>
    <property type="match status" value="1"/>
</dbReference>
<dbReference type="InterPro" id="IPR051202">
    <property type="entry name" value="Peptidase_C40"/>
</dbReference>
<evidence type="ECO:0000313" key="7">
    <source>
        <dbReference type="EMBL" id="TCO77374.1"/>
    </source>
</evidence>
<dbReference type="GO" id="GO:0008234">
    <property type="term" value="F:cysteine-type peptidase activity"/>
    <property type="evidence" value="ECO:0007669"/>
    <property type="project" value="UniProtKB-KW"/>
</dbReference>
<keyword evidence="4" id="KW-0788">Thiol protease</keyword>
<dbReference type="InterPro" id="IPR000064">
    <property type="entry name" value="NLP_P60_dom"/>
</dbReference>
<evidence type="ECO:0000256" key="3">
    <source>
        <dbReference type="ARBA" id="ARBA00022801"/>
    </source>
</evidence>
<dbReference type="Pfam" id="PF00877">
    <property type="entry name" value="NLPC_P60"/>
    <property type="match status" value="1"/>
</dbReference>
<sequence>MLKVIICVFITLGILSLACGEETIKGAIIRKEKDSIRKASINANTLNVREQPSTTANVIQNLENGTEVTIVEENSEWYCIMLNYNNKGWVHRNYVVNTLENNTDVNQSDDEITHITEIVDFAKKYLGVPYKLSANGPDSFDCSGFTSYVYENFGIKLPRRSSDQGKVGKKISKNNLRKGDLVFFDTKGKNNGKISHAGIYIEDGEFIHASSGKKTRKVIISNLNKGYFNDKYVTARRIF</sequence>
<dbReference type="PROSITE" id="PS51935">
    <property type="entry name" value="NLPC_P60"/>
    <property type="match status" value="1"/>
</dbReference>
<dbReference type="RefSeq" id="WP_165916270.1">
    <property type="nucleotide sequence ID" value="NZ_SLWV01000006.1"/>
</dbReference>
<dbReference type="AlphaFoldDB" id="A0A4R2KU27"/>
<name>A0A4R2KU27_9FIRM</name>
<evidence type="ECO:0000256" key="4">
    <source>
        <dbReference type="ARBA" id="ARBA00022807"/>
    </source>
</evidence>
<evidence type="ECO:0000256" key="2">
    <source>
        <dbReference type="ARBA" id="ARBA00022670"/>
    </source>
</evidence>
<dbReference type="PANTHER" id="PTHR47053:SF1">
    <property type="entry name" value="MUREIN DD-ENDOPEPTIDASE MEPH-RELATED"/>
    <property type="match status" value="1"/>
</dbReference>
<keyword evidence="2" id="KW-0645">Protease</keyword>